<evidence type="ECO:0000313" key="5">
    <source>
        <dbReference type="EMBL" id="CAG9931453.1"/>
    </source>
</evidence>
<keyword evidence="5" id="KW-0436">Ligase</keyword>
<dbReference type="Gene3D" id="3.40.50.10420">
    <property type="entry name" value="NagB/RpiA/CoA transferase-like"/>
    <property type="match status" value="1"/>
</dbReference>
<dbReference type="NCBIfam" id="TIGR02727">
    <property type="entry name" value="MTHFS_bact"/>
    <property type="match status" value="1"/>
</dbReference>
<dbReference type="PIRSF" id="PIRSF006806">
    <property type="entry name" value="FTHF_cligase"/>
    <property type="match status" value="1"/>
</dbReference>
<evidence type="ECO:0000256" key="3">
    <source>
        <dbReference type="ARBA" id="ARBA00022840"/>
    </source>
</evidence>
<dbReference type="GO" id="GO:0030272">
    <property type="term" value="F:5-formyltetrahydrofolate cyclo-ligase activity"/>
    <property type="evidence" value="ECO:0007669"/>
    <property type="project" value="UniProtKB-EC"/>
</dbReference>
<dbReference type="InterPro" id="IPR002698">
    <property type="entry name" value="FTHF_cligase"/>
</dbReference>
<accession>A0ABM8YVF6</accession>
<dbReference type="EC" id="6.3.3.2" evidence="4"/>
<evidence type="ECO:0000256" key="1">
    <source>
        <dbReference type="ARBA" id="ARBA00010638"/>
    </source>
</evidence>
<keyword evidence="4" id="KW-0479">Metal-binding</keyword>
<evidence type="ECO:0000256" key="2">
    <source>
        <dbReference type="ARBA" id="ARBA00022741"/>
    </source>
</evidence>
<organism evidence="5 6">
    <name type="scientific">Candidatus Nitrotoga arctica</name>
    <dbReference type="NCBI Taxonomy" id="453162"/>
    <lineage>
        <taxon>Bacteria</taxon>
        <taxon>Pseudomonadati</taxon>
        <taxon>Pseudomonadota</taxon>
        <taxon>Betaproteobacteria</taxon>
        <taxon>Nitrosomonadales</taxon>
        <taxon>Gallionellaceae</taxon>
        <taxon>Candidatus Nitrotoga</taxon>
    </lineage>
</organism>
<proteinExistence type="inferred from homology"/>
<protein>
    <recommendedName>
        <fullName evidence="4">5-formyltetrahydrofolate cyclo-ligase</fullName>
        <ecNumber evidence="4">6.3.3.2</ecNumber>
    </recommendedName>
</protein>
<dbReference type="Pfam" id="PF01812">
    <property type="entry name" value="5-FTHF_cyc-lig"/>
    <property type="match status" value="1"/>
</dbReference>
<reference evidence="5 6" key="1">
    <citation type="submission" date="2021-10" db="EMBL/GenBank/DDBJ databases">
        <authorList>
            <person name="Koch H."/>
        </authorList>
    </citation>
    <scope>NUCLEOTIDE SEQUENCE [LARGE SCALE GENOMIC DNA]</scope>
    <source>
        <strain evidence="5">6680</strain>
    </source>
</reference>
<keyword evidence="2 4" id="KW-0547">Nucleotide-binding</keyword>
<evidence type="ECO:0000313" key="6">
    <source>
        <dbReference type="Proteomes" id="UP000839052"/>
    </source>
</evidence>
<evidence type="ECO:0000256" key="4">
    <source>
        <dbReference type="RuleBase" id="RU361279"/>
    </source>
</evidence>
<gene>
    <name evidence="5" type="ORF">NTG6680_0200</name>
</gene>
<keyword evidence="3 4" id="KW-0067">ATP-binding</keyword>
<dbReference type="InterPro" id="IPR037171">
    <property type="entry name" value="NagB/RpiA_transferase-like"/>
</dbReference>
<comment type="cofactor">
    <cofactor evidence="4">
        <name>Mg(2+)</name>
        <dbReference type="ChEBI" id="CHEBI:18420"/>
    </cofactor>
</comment>
<keyword evidence="6" id="KW-1185">Reference proteome</keyword>
<comment type="catalytic activity">
    <reaction evidence="4">
        <text>(6S)-5-formyl-5,6,7,8-tetrahydrofolate + ATP = (6R)-5,10-methenyltetrahydrofolate + ADP + phosphate</text>
        <dbReference type="Rhea" id="RHEA:10488"/>
        <dbReference type="ChEBI" id="CHEBI:30616"/>
        <dbReference type="ChEBI" id="CHEBI:43474"/>
        <dbReference type="ChEBI" id="CHEBI:57455"/>
        <dbReference type="ChEBI" id="CHEBI:57457"/>
        <dbReference type="ChEBI" id="CHEBI:456216"/>
        <dbReference type="EC" id="6.3.3.2"/>
    </reaction>
</comment>
<sequence length="214" mass="23949">MTKDDLPMTIQVMKQSIRQRIIAEREQLTAAERACLSHAISERIANLNAYRTANTVLAYMSFGAEFSTEKWVQQALCDDKCLLLPKVNRATKELDIYRVTNLQHDLAPGQWGIREPLAERCARMDTLKEVDFILLPGVAFGRNGARLGYGGGFYDKLLARIKAANQSCRPALIAGAFAIQLVEGIPQEATDHKVEWVVTENETIQCVSDMHIGR</sequence>
<dbReference type="SUPFAM" id="SSF100950">
    <property type="entry name" value="NagB/RpiA/CoA transferase-like"/>
    <property type="match status" value="1"/>
</dbReference>
<dbReference type="PANTHER" id="PTHR23407">
    <property type="entry name" value="ATPASE INHIBITOR/5-FORMYLTETRAHYDROFOLATE CYCLO-LIGASE"/>
    <property type="match status" value="1"/>
</dbReference>
<name>A0ABM8YVF6_9PROT</name>
<dbReference type="Proteomes" id="UP000839052">
    <property type="component" value="Chromosome"/>
</dbReference>
<dbReference type="EMBL" id="OU912926">
    <property type="protein sequence ID" value="CAG9931453.1"/>
    <property type="molecule type" value="Genomic_DNA"/>
</dbReference>
<keyword evidence="4" id="KW-0460">Magnesium</keyword>
<comment type="similarity">
    <text evidence="1 4">Belongs to the 5-formyltetrahydrofolate cyclo-ligase family.</text>
</comment>
<dbReference type="PANTHER" id="PTHR23407:SF1">
    <property type="entry name" value="5-FORMYLTETRAHYDROFOLATE CYCLO-LIGASE"/>
    <property type="match status" value="1"/>
</dbReference>
<dbReference type="InterPro" id="IPR024185">
    <property type="entry name" value="FTHF_cligase-like_sf"/>
</dbReference>